<name>A0AAD9RB11_9HYME</name>
<reference evidence="1" key="1">
    <citation type="submission" date="2021-08" db="EMBL/GenBank/DDBJ databases">
        <authorList>
            <person name="Misof B."/>
            <person name="Oliver O."/>
            <person name="Podsiadlowski L."/>
            <person name="Donath A."/>
            <person name="Peters R."/>
            <person name="Mayer C."/>
            <person name="Rust J."/>
            <person name="Gunkel S."/>
            <person name="Lesny P."/>
            <person name="Martin S."/>
            <person name="Oeyen J.P."/>
            <person name="Petersen M."/>
            <person name="Panagiotis P."/>
            <person name="Wilbrandt J."/>
            <person name="Tanja T."/>
        </authorList>
    </citation>
    <scope>NUCLEOTIDE SEQUENCE</scope>
    <source>
        <strain evidence="1">GBR_01_08_01A</strain>
        <tissue evidence="1">Thorax + abdomen</tissue>
    </source>
</reference>
<gene>
    <name evidence="1" type="ORF">KPH14_005766</name>
</gene>
<organism evidence="1 2">
    <name type="scientific">Odynerus spinipes</name>
    <dbReference type="NCBI Taxonomy" id="1348599"/>
    <lineage>
        <taxon>Eukaryota</taxon>
        <taxon>Metazoa</taxon>
        <taxon>Ecdysozoa</taxon>
        <taxon>Arthropoda</taxon>
        <taxon>Hexapoda</taxon>
        <taxon>Insecta</taxon>
        <taxon>Pterygota</taxon>
        <taxon>Neoptera</taxon>
        <taxon>Endopterygota</taxon>
        <taxon>Hymenoptera</taxon>
        <taxon>Apocrita</taxon>
        <taxon>Aculeata</taxon>
        <taxon>Vespoidea</taxon>
        <taxon>Vespidae</taxon>
        <taxon>Eumeninae</taxon>
        <taxon>Odynerus</taxon>
    </lineage>
</organism>
<proteinExistence type="predicted"/>
<sequence length="142" mass="16719">MYASRVESRNMENYISFFQPSSLNAVTVAIEETMLPFPTIENWDNENVGTYDPVEHVEKKIAVRCLIKASKAQKRKFKKLERLRILKLLQNEFPFLNKLDKLRIEDDICDQLLSMCKLTIHDHHSSEEVIREKLMKLKLSHS</sequence>
<keyword evidence="2" id="KW-1185">Reference proteome</keyword>
<dbReference type="EMBL" id="JAIFRP010004406">
    <property type="protein sequence ID" value="KAK2576433.1"/>
    <property type="molecule type" value="Genomic_DNA"/>
</dbReference>
<protein>
    <submittedName>
        <fullName evidence="1">Uncharacterized protein</fullName>
    </submittedName>
</protein>
<evidence type="ECO:0000313" key="1">
    <source>
        <dbReference type="EMBL" id="KAK2576433.1"/>
    </source>
</evidence>
<dbReference type="AlphaFoldDB" id="A0AAD9RB11"/>
<accession>A0AAD9RB11</accession>
<dbReference type="Proteomes" id="UP001258017">
    <property type="component" value="Unassembled WGS sequence"/>
</dbReference>
<comment type="caution">
    <text evidence="1">The sequence shown here is derived from an EMBL/GenBank/DDBJ whole genome shotgun (WGS) entry which is preliminary data.</text>
</comment>
<reference evidence="1" key="2">
    <citation type="journal article" date="2023" name="Commun. Biol.">
        <title>Intrasexual cuticular hydrocarbon dimorphism in a wasp sheds light on hydrocarbon biosynthesis genes in Hymenoptera.</title>
        <authorList>
            <person name="Moris V.C."/>
            <person name="Podsiadlowski L."/>
            <person name="Martin S."/>
            <person name="Oeyen J.P."/>
            <person name="Donath A."/>
            <person name="Petersen M."/>
            <person name="Wilbrandt J."/>
            <person name="Misof B."/>
            <person name="Liedtke D."/>
            <person name="Thamm M."/>
            <person name="Scheiner R."/>
            <person name="Schmitt T."/>
            <person name="Niehuis O."/>
        </authorList>
    </citation>
    <scope>NUCLEOTIDE SEQUENCE</scope>
    <source>
        <strain evidence="1">GBR_01_08_01A</strain>
    </source>
</reference>
<evidence type="ECO:0000313" key="2">
    <source>
        <dbReference type="Proteomes" id="UP001258017"/>
    </source>
</evidence>